<accession>A0A6J6DX15</accession>
<dbReference type="AlphaFoldDB" id="A0A6J6DX15"/>
<sequence length="201" mass="21482">MLATVRCVMKHVIRTAGLVAIVALFASSCGGAGTETPTTTSSVESPTTSTVVSSRTIFLIENGPTEFTLQKVVVTDEAVASDLTDQVRRALTSLIRFTGTTLDDYNRGQLADLGTFVPQGISINSVEIVSGLVTVDLDDAIRMTSGSSSQEMLFAQQLAHTALLDASLTELRVLINGQPFSELWGHVDWSMLMTADLTLLE</sequence>
<name>A0A6J6DX15_9ZZZZ</name>
<reference evidence="2" key="1">
    <citation type="submission" date="2020-05" db="EMBL/GenBank/DDBJ databases">
        <authorList>
            <person name="Chiriac C."/>
            <person name="Salcher M."/>
            <person name="Ghai R."/>
            <person name="Kavagutti S V."/>
        </authorList>
    </citation>
    <scope>NUCLEOTIDE SEQUENCE</scope>
</reference>
<evidence type="ECO:0000259" key="1">
    <source>
        <dbReference type="SMART" id="SM00909"/>
    </source>
</evidence>
<dbReference type="InterPro" id="IPR019606">
    <property type="entry name" value="GerMN"/>
</dbReference>
<dbReference type="EMBL" id="CAEZTC010000166">
    <property type="protein sequence ID" value="CAB4567485.1"/>
    <property type="molecule type" value="Genomic_DNA"/>
</dbReference>
<dbReference type="SMART" id="SM00909">
    <property type="entry name" value="Germane"/>
    <property type="match status" value="1"/>
</dbReference>
<feature type="domain" description="GerMN" evidence="1">
    <location>
        <begin position="87"/>
        <end position="184"/>
    </location>
</feature>
<dbReference type="Pfam" id="PF10646">
    <property type="entry name" value="Germane"/>
    <property type="match status" value="1"/>
</dbReference>
<evidence type="ECO:0000313" key="2">
    <source>
        <dbReference type="EMBL" id="CAB4567485.1"/>
    </source>
</evidence>
<protein>
    <submittedName>
        <fullName evidence="2">Unannotated protein</fullName>
    </submittedName>
</protein>
<proteinExistence type="predicted"/>
<gene>
    <name evidence="2" type="ORF">UFOPK1572_01181</name>
</gene>
<organism evidence="2">
    <name type="scientific">freshwater metagenome</name>
    <dbReference type="NCBI Taxonomy" id="449393"/>
    <lineage>
        <taxon>unclassified sequences</taxon>
        <taxon>metagenomes</taxon>
        <taxon>ecological metagenomes</taxon>
    </lineage>
</organism>
<dbReference type="PROSITE" id="PS51257">
    <property type="entry name" value="PROKAR_LIPOPROTEIN"/>
    <property type="match status" value="1"/>
</dbReference>